<comment type="caution">
    <text evidence="6">Lacks conserved residue(s) required for the propagation of feature annotation.</text>
</comment>
<feature type="disulfide bond" evidence="6">
    <location>
        <begin position="157"/>
        <end position="166"/>
    </location>
</feature>
<evidence type="ECO:0000256" key="5">
    <source>
        <dbReference type="ARBA" id="ARBA00023292"/>
    </source>
</evidence>
<gene>
    <name evidence="11" type="primary">LOC101855278</name>
</gene>
<sequence>PVSVCVSPEKAYDITYVNLRFYSPRPESFAIYKRSTEDAPWVPYQFYRVSSTLSEPLVSGTYTHMTLLCCKCRKTLSKATKPNWFSLPHSPPGSQSLQCDDSGQCPCKPGVGGQRCDRCLPDFYDFGEYGCRPCTCMAAGSLNNEPRCDSQTGLCQCKENVDGRQCDKCKPGFFGLSPEDPFGCISCFCYGHSSECTSATGFYPANITTDFDTGRQRWSGMTRSNKEVETQYNGVVENLGLSSETGEPTYFVSAPQYHGDQRLSYNQFLTFDLRIGEETARPSVVDIILEGSGKSISTHIFAQGNPVPDVTVQTFAFRLHENPEYQWSPRLNPVDFIGLLANVTAVKIRATYNDQGVGFIDNIHLGTARQGFNQGSEATWVESCVCREGHIGQFCEACSQGYKRDTPNGGPFARCVPCQCNGHSDSCDVSSGNLCDICLDGYYGDPTGLLTGVPSRCQKCTCNGNIDPNAVGNCNTTTGECLKCIRNTGGFFCDQCLPDFYNNTLGQCTACNCYPPGTVSQPGTRGCDVRSGQCLCLDNVVGRQCERCELGYWDIVSGQACECDRVGSSNYTCDERSGQCQCKDGVAGRMCERCADYFFGHSESGCMACNCDPSGSLDLQCDVQTGYCECKENVDGPRCDRCMENKYDIAAGCLDCPQCYNLVQRQVNTHRGKLRELTVVIEQTVDNPSLFNDTEFVSHLNKVSMAIDGLLREARGASTGDGTIGQQLEALRNSLADVLTKCGQISRNIASAGQATAESQSDIDAAEEAIERADAALAVARSYIDDEGRAALKQALAALANFGQNSEQMTEIARQAAMEADRQKEEAQMIEDLANKALETSREAYRLANESLNMPLRTQQEIERLRREYDDASLLFQSTKTVANNTLNRAVSARDEAYSLLTL</sequence>
<feature type="domain" description="Laminin EGF-like" evidence="8">
    <location>
        <begin position="511"/>
        <end position="560"/>
    </location>
</feature>
<feature type="domain" description="Laminin EGF-like" evidence="8">
    <location>
        <begin position="90"/>
        <end position="133"/>
    </location>
</feature>
<evidence type="ECO:0000256" key="1">
    <source>
        <dbReference type="ARBA" id="ARBA00022729"/>
    </source>
</evidence>
<dbReference type="Pfam" id="PF00052">
    <property type="entry name" value="Laminin_B"/>
    <property type="match status" value="1"/>
</dbReference>
<organism evidence="10 11">
    <name type="scientific">Aplysia californica</name>
    <name type="common">California sea hare</name>
    <dbReference type="NCBI Taxonomy" id="6500"/>
    <lineage>
        <taxon>Eukaryota</taxon>
        <taxon>Metazoa</taxon>
        <taxon>Spiralia</taxon>
        <taxon>Lophotrochozoa</taxon>
        <taxon>Mollusca</taxon>
        <taxon>Gastropoda</taxon>
        <taxon>Heterobranchia</taxon>
        <taxon>Euthyneura</taxon>
        <taxon>Tectipleura</taxon>
        <taxon>Aplysiida</taxon>
        <taxon>Aplysioidea</taxon>
        <taxon>Aplysiidae</taxon>
        <taxon>Aplysia</taxon>
    </lineage>
</organism>
<feature type="non-terminal residue" evidence="11">
    <location>
        <position position="903"/>
    </location>
</feature>
<keyword evidence="2" id="KW-0677">Repeat</keyword>
<dbReference type="InterPro" id="IPR008211">
    <property type="entry name" value="Laminin_N"/>
</dbReference>
<dbReference type="SMART" id="SM00281">
    <property type="entry name" value="LamB"/>
    <property type="match status" value="1"/>
</dbReference>
<evidence type="ECO:0000313" key="11">
    <source>
        <dbReference type="RefSeq" id="XP_012941612.1"/>
    </source>
</evidence>
<evidence type="ECO:0000256" key="2">
    <source>
        <dbReference type="ARBA" id="ARBA00022737"/>
    </source>
</evidence>
<dbReference type="RefSeq" id="XP_012941612.1">
    <property type="nucleotide sequence ID" value="XM_013086158.1"/>
</dbReference>
<feature type="domain" description="Laminin EGF-like" evidence="8">
    <location>
        <begin position="609"/>
        <end position="655"/>
    </location>
</feature>
<keyword evidence="1" id="KW-0732">Signal</keyword>
<feature type="disulfide bond" evidence="6">
    <location>
        <begin position="609"/>
        <end position="621"/>
    </location>
</feature>
<feature type="disulfide bond" evidence="6">
    <location>
        <begin position="563"/>
        <end position="580"/>
    </location>
</feature>
<reference evidence="11" key="1">
    <citation type="submission" date="2025-08" db="UniProtKB">
        <authorList>
            <consortium name="RefSeq"/>
        </authorList>
    </citation>
    <scope>IDENTIFICATION</scope>
</reference>
<dbReference type="InterPro" id="IPR002049">
    <property type="entry name" value="LE_dom"/>
</dbReference>
<feature type="domain" description="Laminin EGF-like" evidence="8">
    <location>
        <begin position="561"/>
        <end position="608"/>
    </location>
</feature>
<feature type="domain" description="Laminin EGF-like" evidence="8">
    <location>
        <begin position="460"/>
        <end position="510"/>
    </location>
</feature>
<dbReference type="SUPFAM" id="SSF57196">
    <property type="entry name" value="EGF/Laminin"/>
    <property type="match status" value="6"/>
</dbReference>
<feature type="domain" description="Laminin EGF-like" evidence="8">
    <location>
        <begin position="134"/>
        <end position="186"/>
    </location>
</feature>
<feature type="disulfide bond" evidence="6">
    <location>
        <begin position="107"/>
        <end position="116"/>
    </location>
</feature>
<feature type="disulfide bond" evidence="6">
    <location>
        <begin position="630"/>
        <end position="639"/>
    </location>
</feature>
<accession>A0ABM1A688</accession>
<evidence type="ECO:0000256" key="3">
    <source>
        <dbReference type="ARBA" id="ARBA00023157"/>
    </source>
</evidence>
<dbReference type="Pfam" id="PF00055">
    <property type="entry name" value="Laminin_N"/>
    <property type="match status" value="1"/>
</dbReference>
<feature type="disulfide bond" evidence="6">
    <location>
        <begin position="536"/>
        <end position="545"/>
    </location>
</feature>
<dbReference type="GeneID" id="101855278"/>
<feature type="domain" description="Laminin IV type A" evidence="9">
    <location>
        <begin position="213"/>
        <end position="383"/>
    </location>
</feature>
<evidence type="ECO:0000256" key="4">
    <source>
        <dbReference type="ARBA" id="ARBA00023180"/>
    </source>
</evidence>
<dbReference type="Gene3D" id="2.170.300.10">
    <property type="entry name" value="Tie2 ligand-binding domain superfamily"/>
    <property type="match status" value="1"/>
</dbReference>
<dbReference type="PANTHER" id="PTHR10574">
    <property type="entry name" value="NETRIN/LAMININ-RELATED"/>
    <property type="match status" value="1"/>
</dbReference>
<evidence type="ECO:0000259" key="9">
    <source>
        <dbReference type="PROSITE" id="PS51115"/>
    </source>
</evidence>
<dbReference type="Proteomes" id="UP000694888">
    <property type="component" value="Unplaced"/>
</dbReference>
<keyword evidence="3 6" id="KW-1015">Disulfide bond</keyword>
<protein>
    <submittedName>
        <fullName evidence="11">Laminin subunit gamma-1</fullName>
    </submittedName>
</protein>
<dbReference type="SMART" id="SM00180">
    <property type="entry name" value="EGF_Lam"/>
    <property type="match status" value="7"/>
</dbReference>
<keyword evidence="7" id="KW-0175">Coiled coil</keyword>
<dbReference type="PROSITE" id="PS51115">
    <property type="entry name" value="LAMININ_IVA"/>
    <property type="match status" value="1"/>
</dbReference>
<dbReference type="PRINTS" id="PR00011">
    <property type="entry name" value="EGFLAMININ"/>
</dbReference>
<keyword evidence="5 6" id="KW-0424">Laminin EGF-like domain</keyword>
<dbReference type="PROSITE" id="PS01248">
    <property type="entry name" value="EGF_LAM_1"/>
    <property type="match status" value="3"/>
</dbReference>
<evidence type="ECO:0000256" key="6">
    <source>
        <dbReference type="PROSITE-ProRule" id="PRU00460"/>
    </source>
</evidence>
<feature type="disulfide bond" evidence="6">
    <location>
        <begin position="582"/>
        <end position="591"/>
    </location>
</feature>
<dbReference type="PANTHER" id="PTHR10574:SF435">
    <property type="entry name" value="LAMININ SUBUNIT GAMMA-1"/>
    <property type="match status" value="1"/>
</dbReference>
<evidence type="ECO:0000313" key="10">
    <source>
        <dbReference type="Proteomes" id="UP000694888"/>
    </source>
</evidence>
<dbReference type="CDD" id="cd00055">
    <property type="entry name" value="EGF_Lam"/>
    <property type="match status" value="6"/>
</dbReference>
<dbReference type="Gene3D" id="2.60.120.260">
    <property type="entry name" value="Galactose-binding domain-like"/>
    <property type="match status" value="1"/>
</dbReference>
<feature type="disulfide bond" evidence="6">
    <location>
        <begin position="611"/>
        <end position="628"/>
    </location>
</feature>
<dbReference type="InterPro" id="IPR000034">
    <property type="entry name" value="Laminin_IV"/>
</dbReference>
<feature type="disulfide bond" evidence="6">
    <location>
        <begin position="561"/>
        <end position="573"/>
    </location>
</feature>
<evidence type="ECO:0000256" key="7">
    <source>
        <dbReference type="SAM" id="Coils"/>
    </source>
</evidence>
<dbReference type="InterPro" id="IPR050440">
    <property type="entry name" value="Laminin/Netrin_ECM"/>
</dbReference>
<proteinExistence type="predicted"/>
<feature type="non-terminal residue" evidence="11">
    <location>
        <position position="1"/>
    </location>
</feature>
<feature type="disulfide bond" evidence="6">
    <location>
        <begin position="484"/>
        <end position="493"/>
    </location>
</feature>
<feature type="coiled-coil region" evidence="7">
    <location>
        <begin position="813"/>
        <end position="840"/>
    </location>
</feature>
<dbReference type="Pfam" id="PF00053">
    <property type="entry name" value="EGF_laminin"/>
    <property type="match status" value="7"/>
</dbReference>
<evidence type="ECO:0000259" key="8">
    <source>
        <dbReference type="PROSITE" id="PS50027"/>
    </source>
</evidence>
<keyword evidence="10" id="KW-1185">Reference proteome</keyword>
<keyword evidence="4" id="KW-0325">Glycoprotein</keyword>
<dbReference type="Gene3D" id="2.10.25.10">
    <property type="entry name" value="Laminin"/>
    <property type="match status" value="6"/>
</dbReference>
<dbReference type="PROSITE" id="PS50027">
    <property type="entry name" value="EGF_LAM_2"/>
    <property type="match status" value="6"/>
</dbReference>
<name>A0ABM1A688_APLCA</name>